<evidence type="ECO:0000256" key="1">
    <source>
        <dbReference type="ARBA" id="ARBA00004141"/>
    </source>
</evidence>
<dbReference type="InterPro" id="IPR007267">
    <property type="entry name" value="GtrA_DPMS_TM"/>
</dbReference>
<evidence type="ECO:0000259" key="8">
    <source>
        <dbReference type="Pfam" id="PF04138"/>
    </source>
</evidence>
<evidence type="ECO:0000256" key="7">
    <source>
        <dbReference type="SAM" id="Phobius"/>
    </source>
</evidence>
<feature type="transmembrane region" description="Helical" evidence="7">
    <location>
        <begin position="50"/>
        <end position="67"/>
    </location>
</feature>
<dbReference type="EMBL" id="LYVF01000188">
    <property type="protein sequence ID" value="OAT79903.1"/>
    <property type="molecule type" value="Genomic_DNA"/>
</dbReference>
<evidence type="ECO:0000256" key="5">
    <source>
        <dbReference type="ARBA" id="ARBA00023136"/>
    </source>
</evidence>
<evidence type="ECO:0000256" key="3">
    <source>
        <dbReference type="ARBA" id="ARBA00022692"/>
    </source>
</evidence>
<gene>
    <name evidence="9" type="ORF">A6M21_14420</name>
</gene>
<name>A0A1B7LBP6_9FIRM</name>
<protein>
    <recommendedName>
        <fullName evidence="8">GtrA/DPMS transmembrane domain-containing protein</fullName>
    </recommendedName>
</protein>
<dbReference type="PANTHER" id="PTHR38459">
    <property type="entry name" value="PROPHAGE BACTOPRENOL-LINKED GLUCOSE TRANSLOCASE HOMOLOG"/>
    <property type="match status" value="1"/>
</dbReference>
<keyword evidence="3 7" id="KW-0812">Transmembrane</keyword>
<comment type="similarity">
    <text evidence="2">Belongs to the GtrA family.</text>
</comment>
<accession>A0A1B7LBP6</accession>
<feature type="domain" description="GtrA/DPMS transmembrane" evidence="8">
    <location>
        <begin position="18"/>
        <end position="133"/>
    </location>
</feature>
<dbReference type="STRING" id="1838280.A6M21_14420"/>
<evidence type="ECO:0000256" key="4">
    <source>
        <dbReference type="ARBA" id="ARBA00022989"/>
    </source>
</evidence>
<evidence type="ECO:0000313" key="10">
    <source>
        <dbReference type="Proteomes" id="UP000078532"/>
    </source>
</evidence>
<dbReference type="OrthoDB" id="9812049at2"/>
<feature type="region of interest" description="Disordered" evidence="6">
    <location>
        <begin position="152"/>
        <end position="173"/>
    </location>
</feature>
<dbReference type="Proteomes" id="UP000078532">
    <property type="component" value="Unassembled WGS sequence"/>
</dbReference>
<dbReference type="RefSeq" id="WP_066670532.1">
    <property type="nucleotide sequence ID" value="NZ_LYVF01000188.1"/>
</dbReference>
<comment type="subcellular location">
    <subcellularLocation>
        <location evidence="1">Membrane</location>
        <topology evidence="1">Multi-pass membrane protein</topology>
    </subcellularLocation>
</comment>
<dbReference type="GO" id="GO:0000271">
    <property type="term" value="P:polysaccharide biosynthetic process"/>
    <property type="evidence" value="ECO:0007669"/>
    <property type="project" value="InterPro"/>
</dbReference>
<proteinExistence type="inferred from homology"/>
<feature type="transmembrane region" description="Helical" evidence="7">
    <location>
        <begin position="16"/>
        <end position="38"/>
    </location>
</feature>
<dbReference type="GO" id="GO:0005886">
    <property type="term" value="C:plasma membrane"/>
    <property type="evidence" value="ECO:0007669"/>
    <property type="project" value="TreeGrafter"/>
</dbReference>
<dbReference type="AlphaFoldDB" id="A0A1B7LBP6"/>
<feature type="compositionally biased region" description="Polar residues" evidence="6">
    <location>
        <begin position="160"/>
        <end position="173"/>
    </location>
</feature>
<reference evidence="9 10" key="1">
    <citation type="submission" date="2016-04" db="EMBL/GenBank/DDBJ databases">
        <authorList>
            <person name="Evans L.H."/>
            <person name="Alamgir A."/>
            <person name="Owens N."/>
            <person name="Weber N.D."/>
            <person name="Virtaneva K."/>
            <person name="Barbian K."/>
            <person name="Babar A."/>
            <person name="Rosenke K."/>
        </authorList>
    </citation>
    <scope>NUCLEOTIDE SEQUENCE [LARGE SCALE GENOMIC DNA]</scope>
    <source>
        <strain evidence="9 10">LMa1</strain>
    </source>
</reference>
<dbReference type="Pfam" id="PF04138">
    <property type="entry name" value="GtrA_DPMS_TM"/>
    <property type="match status" value="1"/>
</dbReference>
<feature type="transmembrane region" description="Helical" evidence="7">
    <location>
        <begin position="79"/>
        <end position="100"/>
    </location>
</feature>
<dbReference type="PANTHER" id="PTHR38459:SF1">
    <property type="entry name" value="PROPHAGE BACTOPRENOL-LINKED GLUCOSE TRANSLOCASE HOMOLOG"/>
    <property type="match status" value="1"/>
</dbReference>
<comment type="caution">
    <text evidence="9">The sequence shown here is derived from an EMBL/GenBank/DDBJ whole genome shotgun (WGS) entry which is preliminary data.</text>
</comment>
<keyword evidence="10" id="KW-1185">Reference proteome</keyword>
<keyword evidence="4 7" id="KW-1133">Transmembrane helix</keyword>
<organism evidence="9 10">
    <name type="scientific">Desulfotomaculum copahuensis</name>
    <dbReference type="NCBI Taxonomy" id="1838280"/>
    <lineage>
        <taxon>Bacteria</taxon>
        <taxon>Bacillati</taxon>
        <taxon>Bacillota</taxon>
        <taxon>Clostridia</taxon>
        <taxon>Eubacteriales</taxon>
        <taxon>Desulfotomaculaceae</taxon>
        <taxon>Desulfotomaculum</taxon>
    </lineage>
</organism>
<evidence type="ECO:0000256" key="2">
    <source>
        <dbReference type="ARBA" id="ARBA00009399"/>
    </source>
</evidence>
<evidence type="ECO:0000313" key="9">
    <source>
        <dbReference type="EMBL" id="OAT79903.1"/>
    </source>
</evidence>
<dbReference type="InterPro" id="IPR051401">
    <property type="entry name" value="GtrA_CellWall_Glycosyl"/>
</dbReference>
<feature type="transmembrane region" description="Helical" evidence="7">
    <location>
        <begin position="106"/>
        <end position="127"/>
    </location>
</feature>
<evidence type="ECO:0000256" key="6">
    <source>
        <dbReference type="SAM" id="MobiDB-lite"/>
    </source>
</evidence>
<keyword evidence="5 7" id="KW-0472">Membrane</keyword>
<sequence>MGINFFRRRFQIVKQLLTFGLAGLFSTAGQIGTLVLLVELCAWRPLPASMLGFVVSLLISYSLNYRFTFNMRGSAHTAYFPRYAAVCLAGLALNSGIMYITVQLLHWWYVAGQLCTITIVPLSNFILNKYWTFKVSGVSQIPALKLAEQLQPAAGPGNAGENTASHSLSHGND</sequence>